<reference evidence="3 4" key="1">
    <citation type="submission" date="2023-08" db="EMBL/GenBank/DDBJ databases">
        <authorList>
            <person name="Joshi A."/>
            <person name="Thite S."/>
        </authorList>
    </citation>
    <scope>NUCLEOTIDE SEQUENCE [LARGE SCALE GENOMIC DNA]</scope>
    <source>
        <strain evidence="3 4">AC40</strain>
    </source>
</reference>
<evidence type="ECO:0000259" key="1">
    <source>
        <dbReference type="PROSITE" id="PS50883"/>
    </source>
</evidence>
<sequence>MTLLSGRCLTLTILLLLWSCSLGASVQQVYRLSPDNGLSQGVVNRLSLDQHQQLWLATDGGLDRFDGYQSRQLHHDLLSPNTPVYDIQWVSPTLLHIATFSQGLLQLDITTQQVSQLQQVDTELDDIFDDVIYLIHAASNNQVYYADSAGVYIQHDDDFHQVFQLDSSDIHKHFISAILDIEHYLLIATSQGLWLHDTQKQQSWQLHYLSAPNSDQHYSKSLYLDEVYLYVGTVEGLYAIKRHDLLQLPQDATEMVVEAETLLHEENIWRIRAAADAMDTLFLATNNGLLELNTTSKKATILFQPSQTQQPFFDNSILDFVQDIHGNFWLASRGDGAYYWQPSANDFLNIQNTASATPLSHPFVYSLVADEQALWIGSQNGLNRYDLTQQTTDWFLVNPDQKAVESSSTIYSMAALSDNDSLWLMTAEGIQLFSRDQQQLLAMPETTQHLLAHTPYSMVLDGVDNLYLHNEAGFYRVSPRLETTALSQLSEQLTQDYASHWVGIHPADDSQLLLYDNFTLWAYHPDSQQLESLYTLPRGYRQSSAYIEGIQLLGDSLWLLFQGIGLVELDSISYQTKQQLFGSQALPTSTLYQMHQDDFGYLWMSSHSGLWRYNPKVGSFRQFTSQQGLAYNEFNGMSSTKLRDGRLAFGSLKGVSLLHPEAFHQVALSSPEVKFSHISLLSRKLPDLLQPAADHQLTLKHDDYGLQVHISTFNYQQQSTRYYFQLDGPSKIPEFATRESYLLLPQLLAGNYKLTVRAFDPVTEQYSQTATLRFQVEYAPWTSPLAKLIYLVLAALSITGWLYWRHQQKQVLLQQNKQLQQSQQRLQLALDIADSDVWSWRHASNTLLHPQRLYLMTGRKDEVEDFEHYLGRIHPNDQADYLHGWKELCTGLNDHFQQTYRVQDHTGKWHWFKDIGKVTQMQHGKALQVSGIYTNITAQKLTEQELEQLIHYDGLTQLPNRTFLLQQLDEQIANHPDTAFSLLFIDLDRFKHINDSMGHEHGNTLLKAIAARLQSQVHAGDMLAHLGSDEFVFLLGHTDAQTLEHKVQTLQALIAQPVMVDQQLVSISCSVGIACYPEHGNRGYDVLKFADIAMAYAKRHGELEFAVFESYMPERTRQKMQLEHQLKQAIQQQQLQNYYQPIVDSLSGRAIGIELLLRWNNQGRMVPPDQFIPMAEELDLIGELAWNSLQRALHDLQRIHQQGYPLYLSVNLSASQLNSDFLTTRLAELIEQGALDPSFLRLEITETALMRNRIQASHTMHQLKKMGIQLYLDDFGTGYSSLTYLKDFPIDLIKIDRSFVSDLQPGSQNAILNTIIALAQNMSLPCIAEGVETEYQLNYLKQQQCHLIQGYWYSAPMPKKRLLEYLSSERGVL</sequence>
<evidence type="ECO:0000313" key="3">
    <source>
        <dbReference type="EMBL" id="MDP4535339.1"/>
    </source>
</evidence>
<feature type="domain" description="GGDEF" evidence="2">
    <location>
        <begin position="978"/>
        <end position="1110"/>
    </location>
</feature>
<name>A0ABT9GWA9_9GAMM</name>
<dbReference type="Gene3D" id="3.30.70.270">
    <property type="match status" value="1"/>
</dbReference>
<dbReference type="InterPro" id="IPR013783">
    <property type="entry name" value="Ig-like_fold"/>
</dbReference>
<evidence type="ECO:0000259" key="2">
    <source>
        <dbReference type="PROSITE" id="PS50887"/>
    </source>
</evidence>
<dbReference type="PROSITE" id="PS50883">
    <property type="entry name" value="EAL"/>
    <property type="match status" value="1"/>
</dbReference>
<organism evidence="3 4">
    <name type="scientific">Alkalimonas collagenimarina</name>
    <dbReference type="NCBI Taxonomy" id="400390"/>
    <lineage>
        <taxon>Bacteria</taxon>
        <taxon>Pseudomonadati</taxon>
        <taxon>Pseudomonadota</taxon>
        <taxon>Gammaproteobacteria</taxon>
        <taxon>Alkalimonas</taxon>
    </lineage>
</organism>
<dbReference type="InterPro" id="IPR015943">
    <property type="entry name" value="WD40/YVTN_repeat-like_dom_sf"/>
</dbReference>
<dbReference type="SMART" id="SM00052">
    <property type="entry name" value="EAL"/>
    <property type="match status" value="1"/>
</dbReference>
<dbReference type="Pfam" id="PF08447">
    <property type="entry name" value="PAS_3"/>
    <property type="match status" value="1"/>
</dbReference>
<dbReference type="CDD" id="cd01948">
    <property type="entry name" value="EAL"/>
    <property type="match status" value="1"/>
</dbReference>
<dbReference type="Proteomes" id="UP001231616">
    <property type="component" value="Unassembled WGS sequence"/>
</dbReference>
<dbReference type="NCBIfam" id="TIGR00254">
    <property type="entry name" value="GGDEF"/>
    <property type="match status" value="1"/>
</dbReference>
<dbReference type="EMBL" id="JAUZVZ010000004">
    <property type="protein sequence ID" value="MDP4535339.1"/>
    <property type="molecule type" value="Genomic_DNA"/>
</dbReference>
<dbReference type="SUPFAM" id="SSF55785">
    <property type="entry name" value="PYP-like sensor domain (PAS domain)"/>
    <property type="match status" value="1"/>
</dbReference>
<dbReference type="Gene3D" id="2.130.10.10">
    <property type="entry name" value="YVTN repeat-like/Quinoprotein amine dehydrogenase"/>
    <property type="match status" value="2"/>
</dbReference>
<dbReference type="RefSeq" id="WP_305892602.1">
    <property type="nucleotide sequence ID" value="NZ_JAUZVZ010000004.1"/>
</dbReference>
<dbReference type="InterPro" id="IPR052155">
    <property type="entry name" value="Biofilm_reg_signaling"/>
</dbReference>
<dbReference type="InterPro" id="IPR000160">
    <property type="entry name" value="GGDEF_dom"/>
</dbReference>
<dbReference type="SUPFAM" id="SSF63829">
    <property type="entry name" value="Calcium-dependent phosphotriesterase"/>
    <property type="match status" value="1"/>
</dbReference>
<dbReference type="PANTHER" id="PTHR44757">
    <property type="entry name" value="DIGUANYLATE CYCLASE DGCP"/>
    <property type="match status" value="1"/>
</dbReference>
<dbReference type="Gene3D" id="3.20.20.450">
    <property type="entry name" value="EAL domain"/>
    <property type="match status" value="1"/>
</dbReference>
<dbReference type="Gene3D" id="3.30.450.20">
    <property type="entry name" value="PAS domain"/>
    <property type="match status" value="1"/>
</dbReference>
<dbReference type="InterPro" id="IPR035965">
    <property type="entry name" value="PAS-like_dom_sf"/>
</dbReference>
<dbReference type="InterPro" id="IPR013655">
    <property type="entry name" value="PAS_fold_3"/>
</dbReference>
<keyword evidence="4" id="KW-1185">Reference proteome</keyword>
<dbReference type="CDD" id="cd01949">
    <property type="entry name" value="GGDEF"/>
    <property type="match status" value="1"/>
</dbReference>
<dbReference type="Gene3D" id="2.60.40.10">
    <property type="entry name" value="Immunoglobulins"/>
    <property type="match status" value="1"/>
</dbReference>
<evidence type="ECO:0000313" key="4">
    <source>
        <dbReference type="Proteomes" id="UP001231616"/>
    </source>
</evidence>
<dbReference type="SUPFAM" id="SSF141868">
    <property type="entry name" value="EAL domain-like"/>
    <property type="match status" value="1"/>
</dbReference>
<comment type="caution">
    <text evidence="3">The sequence shown here is derived from an EMBL/GenBank/DDBJ whole genome shotgun (WGS) entry which is preliminary data.</text>
</comment>
<accession>A0ABT9GWA9</accession>
<dbReference type="InterPro" id="IPR043128">
    <property type="entry name" value="Rev_trsase/Diguanyl_cyclase"/>
</dbReference>
<dbReference type="InterPro" id="IPR029787">
    <property type="entry name" value="Nucleotide_cyclase"/>
</dbReference>
<feature type="domain" description="EAL" evidence="1">
    <location>
        <begin position="1119"/>
        <end position="1370"/>
    </location>
</feature>
<dbReference type="SMART" id="SM00267">
    <property type="entry name" value="GGDEF"/>
    <property type="match status" value="1"/>
</dbReference>
<dbReference type="PROSITE" id="PS50887">
    <property type="entry name" value="GGDEF"/>
    <property type="match status" value="1"/>
</dbReference>
<dbReference type="Pfam" id="PF00990">
    <property type="entry name" value="GGDEF"/>
    <property type="match status" value="1"/>
</dbReference>
<proteinExistence type="predicted"/>
<dbReference type="Pfam" id="PF00563">
    <property type="entry name" value="EAL"/>
    <property type="match status" value="1"/>
</dbReference>
<dbReference type="PANTHER" id="PTHR44757:SF2">
    <property type="entry name" value="BIOFILM ARCHITECTURE MAINTENANCE PROTEIN MBAA"/>
    <property type="match status" value="1"/>
</dbReference>
<dbReference type="SUPFAM" id="SSF55073">
    <property type="entry name" value="Nucleotide cyclase"/>
    <property type="match status" value="1"/>
</dbReference>
<dbReference type="InterPro" id="IPR001633">
    <property type="entry name" value="EAL_dom"/>
</dbReference>
<protein>
    <submittedName>
        <fullName evidence="3">EAL domain-containing protein</fullName>
    </submittedName>
</protein>
<gene>
    <name evidence="3" type="ORF">Q3O60_03950</name>
</gene>
<dbReference type="InterPro" id="IPR035919">
    <property type="entry name" value="EAL_sf"/>
</dbReference>